<dbReference type="Gene3D" id="1.20.1280.170">
    <property type="entry name" value="Exocyst complex component Exo70"/>
    <property type="match status" value="1"/>
</dbReference>
<proteinExistence type="inferred from homology"/>
<evidence type="ECO:0000313" key="5">
    <source>
        <dbReference type="EMBL" id="KAK7294156.1"/>
    </source>
</evidence>
<keyword evidence="3" id="KW-0268">Exocytosis</keyword>
<dbReference type="Pfam" id="PF03081">
    <property type="entry name" value="Exo70_C"/>
    <property type="match status" value="1"/>
</dbReference>
<dbReference type="Proteomes" id="UP001359559">
    <property type="component" value="Unassembled WGS sequence"/>
</dbReference>
<evidence type="ECO:0000256" key="2">
    <source>
        <dbReference type="ARBA" id="ARBA00022448"/>
    </source>
</evidence>
<organism evidence="5 6">
    <name type="scientific">Clitoria ternatea</name>
    <name type="common">Butterfly pea</name>
    <dbReference type="NCBI Taxonomy" id="43366"/>
    <lineage>
        <taxon>Eukaryota</taxon>
        <taxon>Viridiplantae</taxon>
        <taxon>Streptophyta</taxon>
        <taxon>Embryophyta</taxon>
        <taxon>Tracheophyta</taxon>
        <taxon>Spermatophyta</taxon>
        <taxon>Magnoliopsida</taxon>
        <taxon>eudicotyledons</taxon>
        <taxon>Gunneridae</taxon>
        <taxon>Pentapetalae</taxon>
        <taxon>rosids</taxon>
        <taxon>fabids</taxon>
        <taxon>Fabales</taxon>
        <taxon>Fabaceae</taxon>
        <taxon>Papilionoideae</taxon>
        <taxon>50 kb inversion clade</taxon>
        <taxon>NPAAA clade</taxon>
        <taxon>indigoferoid/millettioid clade</taxon>
        <taxon>Phaseoleae</taxon>
        <taxon>Clitoria</taxon>
    </lineage>
</organism>
<dbReference type="GO" id="GO:0006887">
    <property type="term" value="P:exocytosis"/>
    <property type="evidence" value="ECO:0007669"/>
    <property type="project" value="UniProtKB-KW"/>
</dbReference>
<dbReference type="InterPro" id="IPR004140">
    <property type="entry name" value="Exo70"/>
</dbReference>
<dbReference type="EMBL" id="JAYKXN010000004">
    <property type="protein sequence ID" value="KAK7294156.1"/>
    <property type="molecule type" value="Genomic_DNA"/>
</dbReference>
<dbReference type="PANTHER" id="PTHR12542:SF7">
    <property type="entry name" value="EXOCYST SUBUNIT EXO70 FAMILY PROTEIN"/>
    <property type="match status" value="1"/>
</dbReference>
<evidence type="ECO:0000259" key="4">
    <source>
        <dbReference type="Pfam" id="PF03081"/>
    </source>
</evidence>
<comment type="function">
    <text evidence="3">Component of the exocyst complex.</text>
</comment>
<dbReference type="GO" id="GO:0005546">
    <property type="term" value="F:phosphatidylinositol-4,5-bisphosphate binding"/>
    <property type="evidence" value="ECO:0007669"/>
    <property type="project" value="InterPro"/>
</dbReference>
<protein>
    <recommendedName>
        <fullName evidence="3">Exocyst subunit Exo70 family protein</fullName>
    </recommendedName>
</protein>
<dbReference type="PANTHER" id="PTHR12542">
    <property type="entry name" value="EXOCYST COMPLEX PROTEIN EXO70"/>
    <property type="match status" value="1"/>
</dbReference>
<sequence length="126" mass="14425">MPLSENPLSTPSSRGWESMMFGGANFILRPRSSAGKRLLSYFHKPYFIFNILDLHISLENLMPEIHLVFDSKSICVMVIEVLSRLAEAVRDTLCEFENDVSQEMYEVVVPKKAIHLSTTNEVCREM</sequence>
<feature type="domain" description="Exocyst complex subunit Exo70 C-terminal" evidence="4">
    <location>
        <begin position="44"/>
        <end position="119"/>
    </location>
</feature>
<comment type="caution">
    <text evidence="5">The sequence shown here is derived from an EMBL/GenBank/DDBJ whole genome shotgun (WGS) entry which is preliminary data.</text>
</comment>
<keyword evidence="6" id="KW-1185">Reference proteome</keyword>
<gene>
    <name evidence="5" type="ORF">RJT34_17039</name>
</gene>
<accession>A0AAN9PDE1</accession>
<name>A0AAN9PDE1_CLITE</name>
<dbReference type="AlphaFoldDB" id="A0AAN9PDE1"/>
<dbReference type="GO" id="GO:0000145">
    <property type="term" value="C:exocyst"/>
    <property type="evidence" value="ECO:0007669"/>
    <property type="project" value="InterPro"/>
</dbReference>
<dbReference type="SUPFAM" id="SSF74788">
    <property type="entry name" value="Cullin repeat-like"/>
    <property type="match status" value="1"/>
</dbReference>
<dbReference type="GO" id="GO:0015031">
    <property type="term" value="P:protein transport"/>
    <property type="evidence" value="ECO:0007669"/>
    <property type="project" value="UniProtKB-KW"/>
</dbReference>
<keyword evidence="2 3" id="KW-0813">Transport</keyword>
<keyword evidence="3" id="KW-0653">Protein transport</keyword>
<evidence type="ECO:0000256" key="1">
    <source>
        <dbReference type="ARBA" id="ARBA00006756"/>
    </source>
</evidence>
<dbReference type="InterPro" id="IPR046364">
    <property type="entry name" value="Exo70_C"/>
</dbReference>
<dbReference type="InterPro" id="IPR016159">
    <property type="entry name" value="Cullin_repeat-like_dom_sf"/>
</dbReference>
<comment type="similarity">
    <text evidence="1 3">Belongs to the EXO70 family.</text>
</comment>
<reference evidence="5 6" key="1">
    <citation type="submission" date="2024-01" db="EMBL/GenBank/DDBJ databases">
        <title>The genomes of 5 underutilized Papilionoideae crops provide insights into root nodulation and disease resistance.</title>
        <authorList>
            <person name="Yuan L."/>
        </authorList>
    </citation>
    <scope>NUCLEOTIDE SEQUENCE [LARGE SCALE GENOMIC DNA]</scope>
    <source>
        <strain evidence="5">LY-2023</strain>
        <tissue evidence="5">Leaf</tissue>
    </source>
</reference>
<evidence type="ECO:0000313" key="6">
    <source>
        <dbReference type="Proteomes" id="UP001359559"/>
    </source>
</evidence>
<evidence type="ECO:0000256" key="3">
    <source>
        <dbReference type="RuleBase" id="RU365026"/>
    </source>
</evidence>